<dbReference type="InterPro" id="IPR044087">
    <property type="entry name" value="NahD-like"/>
</dbReference>
<dbReference type="RefSeq" id="WP_339586043.1">
    <property type="nucleotide sequence ID" value="NZ_JBBHJZ010000001.1"/>
</dbReference>
<evidence type="ECO:0000313" key="3">
    <source>
        <dbReference type="EMBL" id="MEJ5976124.1"/>
    </source>
</evidence>
<dbReference type="InterPro" id="IPR036249">
    <property type="entry name" value="Thioredoxin-like_sf"/>
</dbReference>
<proteinExistence type="inferred from homology"/>
<dbReference type="InterPro" id="IPR001853">
    <property type="entry name" value="DSBA-like_thioredoxin_dom"/>
</dbReference>
<comment type="caution">
    <text evidence="3">The sequence shown here is derived from an EMBL/GenBank/DDBJ whole genome shotgun (WGS) entry which is preliminary data.</text>
</comment>
<dbReference type="PANTHER" id="PTHR42943:SF2">
    <property type="entry name" value="GLUTATHIONE S-TRANSFERASE KAPPA 1"/>
    <property type="match status" value="1"/>
</dbReference>
<dbReference type="EC" id="5.99.1.4" evidence="1"/>
<keyword evidence="4" id="KW-1185">Reference proteome</keyword>
<protein>
    <recommendedName>
        <fullName evidence="1">2-hydroxychromene-2-carboxylate isomerase</fullName>
        <ecNumber evidence="1">5.99.1.4</ecNumber>
    </recommendedName>
</protein>
<dbReference type="Gene3D" id="3.40.30.10">
    <property type="entry name" value="Glutaredoxin"/>
    <property type="match status" value="1"/>
</dbReference>
<accession>A0ABU8RSP5</accession>
<evidence type="ECO:0000256" key="1">
    <source>
        <dbReference type="PIRNR" id="PIRNR006386"/>
    </source>
</evidence>
<dbReference type="CDD" id="cd03022">
    <property type="entry name" value="DsbA_HCCA_Iso"/>
    <property type="match status" value="1"/>
</dbReference>
<dbReference type="Pfam" id="PF01323">
    <property type="entry name" value="DSBA"/>
    <property type="match status" value="1"/>
</dbReference>
<comment type="catalytic activity">
    <reaction evidence="1">
        <text>2-hydroxychromene-2-carboxylate = (3E)-4-(2-hydroxyphenyl)-2-oxobut-3-enoate</text>
        <dbReference type="Rhea" id="RHEA:27401"/>
        <dbReference type="ChEBI" id="CHEBI:59350"/>
        <dbReference type="ChEBI" id="CHEBI:59353"/>
        <dbReference type="EC" id="5.99.1.4"/>
    </reaction>
</comment>
<dbReference type="InterPro" id="IPR051924">
    <property type="entry name" value="GST_Kappa/NadH"/>
</dbReference>
<evidence type="ECO:0000313" key="4">
    <source>
        <dbReference type="Proteomes" id="UP001361239"/>
    </source>
</evidence>
<dbReference type="PIRSF" id="PIRSF006386">
    <property type="entry name" value="HCCAis_GSTk"/>
    <property type="match status" value="1"/>
</dbReference>
<dbReference type="EMBL" id="JBBHJZ010000001">
    <property type="protein sequence ID" value="MEJ5976124.1"/>
    <property type="molecule type" value="Genomic_DNA"/>
</dbReference>
<reference evidence="3 4" key="1">
    <citation type="submission" date="2024-03" db="EMBL/GenBank/DDBJ databases">
        <authorList>
            <person name="Jo J.-H."/>
        </authorList>
    </citation>
    <scope>NUCLEOTIDE SEQUENCE [LARGE SCALE GENOMIC DNA]</scope>
    <source>
        <strain evidence="3 4">PS1R-30</strain>
    </source>
</reference>
<gene>
    <name evidence="3" type="ORF">WG901_05735</name>
</gene>
<name>A0ABU8RSP5_9SPHN</name>
<dbReference type="GO" id="GO:0016853">
    <property type="term" value="F:isomerase activity"/>
    <property type="evidence" value="ECO:0007669"/>
    <property type="project" value="UniProtKB-KW"/>
</dbReference>
<feature type="domain" description="DSBA-like thioredoxin" evidence="2">
    <location>
        <begin position="5"/>
        <end position="193"/>
    </location>
</feature>
<dbReference type="InterPro" id="IPR014440">
    <property type="entry name" value="HCCAis_GSTk"/>
</dbReference>
<dbReference type="PANTHER" id="PTHR42943">
    <property type="entry name" value="GLUTATHIONE S-TRANSFERASE KAPPA"/>
    <property type="match status" value="1"/>
</dbReference>
<organism evidence="3 4">
    <name type="scientific">Novosphingobium anseongense</name>
    <dbReference type="NCBI Taxonomy" id="3133436"/>
    <lineage>
        <taxon>Bacteria</taxon>
        <taxon>Pseudomonadati</taxon>
        <taxon>Pseudomonadota</taxon>
        <taxon>Alphaproteobacteria</taxon>
        <taxon>Sphingomonadales</taxon>
        <taxon>Sphingomonadaceae</taxon>
        <taxon>Novosphingobium</taxon>
    </lineage>
</organism>
<dbReference type="Proteomes" id="UP001361239">
    <property type="component" value="Unassembled WGS sequence"/>
</dbReference>
<dbReference type="SUPFAM" id="SSF52833">
    <property type="entry name" value="Thioredoxin-like"/>
    <property type="match status" value="1"/>
</dbReference>
<sequence>MASPVDFWFDFASTYSYLSASRIDAEAAARGVVVRWRPFLLGPIFAAQGWTDSPFNLQPVKGRYMWRDMTRRAERFGVPFRAPEDASAFPRRSLLAARVALAVRDEPWGVAFCRQVFAAEFVEWRDIADPAVIDACLEQARGSADGFSAADIGDAQKTALRASGEEAVARGLFGAPSFVVGDEIFWGDDRLEDALDWAAKD</sequence>
<comment type="similarity">
    <text evidence="1">Belongs to the GST superfamily. NadH family.</text>
</comment>
<evidence type="ECO:0000259" key="2">
    <source>
        <dbReference type="Pfam" id="PF01323"/>
    </source>
</evidence>
<keyword evidence="1 3" id="KW-0413">Isomerase</keyword>